<organism evidence="2 3">
    <name type="scientific">Brevibacillus fluminis</name>
    <dbReference type="NCBI Taxonomy" id="511487"/>
    <lineage>
        <taxon>Bacteria</taxon>
        <taxon>Bacillati</taxon>
        <taxon>Bacillota</taxon>
        <taxon>Bacilli</taxon>
        <taxon>Bacillales</taxon>
        <taxon>Paenibacillaceae</taxon>
        <taxon>Brevibacillus</taxon>
    </lineage>
</organism>
<accession>A0A3M8CZW8</accession>
<dbReference type="PANTHER" id="PTHR41542">
    <property type="entry name" value="BLL5807 PROTEIN"/>
    <property type="match status" value="1"/>
</dbReference>
<gene>
    <name evidence="2" type="ORF">EDM56_25995</name>
</gene>
<dbReference type="PANTHER" id="PTHR41542:SF1">
    <property type="entry name" value="BLL5807 PROTEIN"/>
    <property type="match status" value="1"/>
</dbReference>
<evidence type="ECO:0000313" key="2">
    <source>
        <dbReference type="EMBL" id="RNB81178.1"/>
    </source>
</evidence>
<dbReference type="Proteomes" id="UP000271031">
    <property type="component" value="Unassembled WGS sequence"/>
</dbReference>
<reference evidence="2 3" key="1">
    <citation type="submission" date="2018-10" db="EMBL/GenBank/DDBJ databases">
        <title>Phylogenomics of Brevibacillus.</title>
        <authorList>
            <person name="Dunlap C."/>
        </authorList>
    </citation>
    <scope>NUCLEOTIDE SEQUENCE [LARGE SCALE GENOMIC DNA]</scope>
    <source>
        <strain evidence="2 3">JCM 15716</strain>
    </source>
</reference>
<protein>
    <submittedName>
        <fullName evidence="2">Preprotein translocase subunit Tim44</fullName>
    </submittedName>
</protein>
<dbReference type="RefSeq" id="WP_122920860.1">
    <property type="nucleotide sequence ID" value="NZ_RHHQ01000023.1"/>
</dbReference>
<dbReference type="OrthoDB" id="2990597at2"/>
<evidence type="ECO:0000313" key="3">
    <source>
        <dbReference type="Proteomes" id="UP000271031"/>
    </source>
</evidence>
<dbReference type="AlphaFoldDB" id="A0A3M8CZW8"/>
<dbReference type="EMBL" id="RHHQ01000023">
    <property type="protein sequence ID" value="RNB81178.1"/>
    <property type="molecule type" value="Genomic_DNA"/>
</dbReference>
<keyword evidence="3" id="KW-1185">Reference proteome</keyword>
<feature type="region of interest" description="Disordered" evidence="1">
    <location>
        <begin position="36"/>
        <end position="72"/>
    </location>
</feature>
<proteinExistence type="predicted"/>
<sequence length="144" mass="15438">MKKLIMLVIAFVLVLAPAGLGYDSVDAKGYKSGKKSFNSNTTTTTPNKTVTNENSTVNKSNTTTPTNSPSVAQPSKGGFMKGLLVGGLAGMLFGSMFGNMGAMGAIFGFLINMMAIVAVLFLIRKAFLYFKAKQVKRDVNPWRK</sequence>
<name>A0A3M8CZW8_9BACL</name>
<feature type="compositionally biased region" description="Low complexity" evidence="1">
    <location>
        <begin position="38"/>
        <end position="70"/>
    </location>
</feature>
<comment type="caution">
    <text evidence="2">The sequence shown here is derived from an EMBL/GenBank/DDBJ whole genome shotgun (WGS) entry which is preliminary data.</text>
</comment>
<evidence type="ECO:0000256" key="1">
    <source>
        <dbReference type="SAM" id="MobiDB-lite"/>
    </source>
</evidence>